<name>A0ACC0H8H0_9ERIC</name>
<evidence type="ECO:0000313" key="2">
    <source>
        <dbReference type="Proteomes" id="UP001060215"/>
    </source>
</evidence>
<comment type="caution">
    <text evidence="1">The sequence shown here is derived from an EMBL/GenBank/DDBJ whole genome shotgun (WGS) entry which is preliminary data.</text>
</comment>
<protein>
    <submittedName>
        <fullName evidence="1">Cation/H(+) antiporter 15</fullName>
    </submittedName>
</protein>
<evidence type="ECO:0000313" key="1">
    <source>
        <dbReference type="EMBL" id="KAI8009163.1"/>
    </source>
</evidence>
<dbReference type="EMBL" id="CM045764">
    <property type="protein sequence ID" value="KAI8009163.1"/>
    <property type="molecule type" value="Genomic_DNA"/>
</dbReference>
<proteinExistence type="predicted"/>
<reference evidence="1 2" key="1">
    <citation type="journal article" date="2022" name="Plant J.">
        <title>Chromosome-level genome of Camellia lanceoleosa provides a valuable resource for understanding genome evolution and self-incompatibility.</title>
        <authorList>
            <person name="Gong W."/>
            <person name="Xiao S."/>
            <person name="Wang L."/>
            <person name="Liao Z."/>
            <person name="Chang Y."/>
            <person name="Mo W."/>
            <person name="Hu G."/>
            <person name="Li W."/>
            <person name="Zhao G."/>
            <person name="Zhu H."/>
            <person name="Hu X."/>
            <person name="Ji K."/>
            <person name="Xiang X."/>
            <person name="Song Q."/>
            <person name="Yuan D."/>
            <person name="Jin S."/>
            <person name="Zhang L."/>
        </authorList>
    </citation>
    <scope>NUCLEOTIDE SEQUENCE [LARGE SCALE GENOMIC DNA]</scope>
    <source>
        <strain evidence="1">SQ_2022a</strain>
    </source>
</reference>
<gene>
    <name evidence="1" type="ORF">LOK49_LG07G00806</name>
</gene>
<organism evidence="1 2">
    <name type="scientific">Camellia lanceoleosa</name>
    <dbReference type="NCBI Taxonomy" id="1840588"/>
    <lineage>
        <taxon>Eukaryota</taxon>
        <taxon>Viridiplantae</taxon>
        <taxon>Streptophyta</taxon>
        <taxon>Embryophyta</taxon>
        <taxon>Tracheophyta</taxon>
        <taxon>Spermatophyta</taxon>
        <taxon>Magnoliopsida</taxon>
        <taxon>eudicotyledons</taxon>
        <taxon>Gunneridae</taxon>
        <taxon>Pentapetalae</taxon>
        <taxon>asterids</taxon>
        <taxon>Ericales</taxon>
        <taxon>Theaceae</taxon>
        <taxon>Camellia</taxon>
    </lineage>
</organism>
<keyword evidence="2" id="KW-1185">Reference proteome</keyword>
<dbReference type="Proteomes" id="UP001060215">
    <property type="component" value="Chromosome 7"/>
</dbReference>
<accession>A0ACC0H8H0</accession>
<sequence>MASGSSESYHVIMKGTTLTVCQDYKSVASRGIWKHSNPLKFATPLLLLQLSMISLATVLIDFCLQPLGQSTIVSKIFAGILFGPSLLGHEVVLSSRLFPPSGAMVMETFATFGLMFFFFQIGVQMDSSMMVKPGRIAMAIGISVMFFTLSLGIALSLLLKTYVPMDDSLASSLPFIAAAQSLTPFPNIACILTELKILNTDLGRLAISSSMFCDVIGIALTAVGFSMIGNSSTLRAFFAVLSTVALVVVVVYFFRPTAVWFQSRTPEGNFIGEKYMSLIFIIVIVAGFASEAIGQHFIFGPLIFGLALPEGPPLGAAIVAKLDSLVSGFLYPTFLTVSGLKTNVFKIHLQSAWIVMFLVLFSSFVKIGAVLLPTYFTDIPVQEAVVLGLMLNIRGICELVVFNLWRQGEILTDQEFTLSVISVIAVTGITTPLIRFLYDPSRHQLPIKRKNIQQAKRDAELRILVCIHNQDNVPSIVNLLEASNATEESPIVVTALLLVELAGRSTPMLIAHQRKPIHETNPSSSRSGRTINAFHHYELYNEGRVTVQTFSAISHFETMHEDIFRMALNQNVTIVIVPFHKIWAIDGSIGSTNRAIQNMNMKVLNKAPCSVGILIDRGILNGSSYIFHDHSAYRVAVIYIGGPDDIESLSYGARMANHENVTLTIFRILLFGSDSARERKLDNDLINQVRRANAGKECFSYQEEVVRDGVGLAACIRRLEDCFDLIIVGRHHQESALLQGLGAWSECPELGVIGDMLASPDFGMATSVLVVQQQRVLGGKVMSRATKPSVRDVIVPGRPSHGGGGATTPSRENATSWAISMDRT</sequence>